<dbReference type="PANTHER" id="PTHR10252">
    <property type="entry name" value="HISTONE-LIKE TRANSCRIPTION FACTOR CCAAT-RELATED"/>
    <property type="match status" value="1"/>
</dbReference>
<dbReference type="GO" id="GO:0005634">
    <property type="term" value="C:nucleus"/>
    <property type="evidence" value="ECO:0007669"/>
    <property type="project" value="UniProtKB-SubCell"/>
</dbReference>
<organism evidence="5 6">
    <name type="scientific">Phaseolus coccineus</name>
    <name type="common">Scarlet runner bean</name>
    <name type="synonym">Phaseolus multiflorus</name>
    <dbReference type="NCBI Taxonomy" id="3886"/>
    <lineage>
        <taxon>Eukaryota</taxon>
        <taxon>Viridiplantae</taxon>
        <taxon>Streptophyta</taxon>
        <taxon>Embryophyta</taxon>
        <taxon>Tracheophyta</taxon>
        <taxon>Spermatophyta</taxon>
        <taxon>Magnoliopsida</taxon>
        <taxon>eudicotyledons</taxon>
        <taxon>Gunneridae</taxon>
        <taxon>Pentapetalae</taxon>
        <taxon>rosids</taxon>
        <taxon>fabids</taxon>
        <taxon>Fabales</taxon>
        <taxon>Fabaceae</taxon>
        <taxon>Papilionoideae</taxon>
        <taxon>50 kb inversion clade</taxon>
        <taxon>NPAAA clade</taxon>
        <taxon>indigoferoid/millettioid clade</taxon>
        <taxon>Phaseoleae</taxon>
        <taxon>Phaseolus</taxon>
    </lineage>
</organism>
<dbReference type="InterPro" id="IPR050568">
    <property type="entry name" value="Transcr_DNA_Rep_Reg"/>
</dbReference>
<evidence type="ECO:0000256" key="3">
    <source>
        <dbReference type="SAM" id="MobiDB-lite"/>
    </source>
</evidence>
<reference evidence="5 6" key="1">
    <citation type="submission" date="2024-01" db="EMBL/GenBank/DDBJ databases">
        <title>The genomes of 5 underutilized Papilionoideae crops provide insights into root nodulation and disease resistanc.</title>
        <authorList>
            <person name="Jiang F."/>
        </authorList>
    </citation>
    <scope>NUCLEOTIDE SEQUENCE [LARGE SCALE GENOMIC DNA]</scope>
    <source>
        <strain evidence="5">JINMINGXINNONG_FW02</strain>
        <tissue evidence="5">Leaves</tissue>
    </source>
</reference>
<feature type="domain" description="Transcription factor CBF/NF-Y/archaeal histone" evidence="4">
    <location>
        <begin position="17"/>
        <end position="80"/>
    </location>
</feature>
<dbReference type="InterPro" id="IPR009072">
    <property type="entry name" value="Histone-fold"/>
</dbReference>
<evidence type="ECO:0000256" key="1">
    <source>
        <dbReference type="ARBA" id="ARBA00004123"/>
    </source>
</evidence>
<accession>A0AAN9P1T5</accession>
<dbReference type="GO" id="GO:0000976">
    <property type="term" value="F:transcription cis-regulatory region binding"/>
    <property type="evidence" value="ECO:0007669"/>
    <property type="project" value="TreeGrafter"/>
</dbReference>
<evidence type="ECO:0000256" key="2">
    <source>
        <dbReference type="ARBA" id="ARBA00023242"/>
    </source>
</evidence>
<dbReference type="InterPro" id="IPR003958">
    <property type="entry name" value="CBFA_NFYB_domain"/>
</dbReference>
<keyword evidence="6" id="KW-1185">Reference proteome</keyword>
<feature type="region of interest" description="Disordered" evidence="3">
    <location>
        <begin position="87"/>
        <end position="221"/>
    </location>
</feature>
<dbReference type="SUPFAM" id="SSF47113">
    <property type="entry name" value="Histone-fold"/>
    <property type="match status" value="1"/>
</dbReference>
<evidence type="ECO:0000313" key="6">
    <source>
        <dbReference type="Proteomes" id="UP001374584"/>
    </source>
</evidence>
<evidence type="ECO:0000259" key="4">
    <source>
        <dbReference type="Pfam" id="PF00808"/>
    </source>
</evidence>
<dbReference type="FunFam" id="1.10.20.10:FF:000117">
    <property type="entry name" value="Nuclear factor Y, subunit C13"/>
    <property type="match status" value="1"/>
</dbReference>
<name>A0AAN9P1T5_PHACN</name>
<dbReference type="EMBL" id="JAYMYR010000002">
    <property type="protein sequence ID" value="KAK7379568.1"/>
    <property type="molecule type" value="Genomic_DNA"/>
</dbReference>
<dbReference type="AlphaFoldDB" id="A0AAN9P1T5"/>
<dbReference type="GO" id="GO:0046982">
    <property type="term" value="F:protein heterodimerization activity"/>
    <property type="evidence" value="ECO:0007669"/>
    <property type="project" value="InterPro"/>
</dbReference>
<proteinExistence type="predicted"/>
<comment type="caution">
    <text evidence="5">The sequence shown here is derived from an EMBL/GenBank/DDBJ whole genome shotgun (WGS) entry which is preliminary data.</text>
</comment>
<gene>
    <name evidence="5" type="ORF">VNO80_05031</name>
</gene>
<dbReference type="Pfam" id="PF00808">
    <property type="entry name" value="CBFD_NFYB_HMF"/>
    <property type="match status" value="1"/>
</dbReference>
<dbReference type="Gene3D" id="1.10.20.10">
    <property type="entry name" value="Histone, subunit A"/>
    <property type="match status" value="1"/>
</dbReference>
<comment type="subcellular location">
    <subcellularLocation>
        <location evidence="1">Nucleus</location>
    </subcellularLocation>
</comment>
<dbReference type="CDD" id="cd22929">
    <property type="entry name" value="HFD_POLE4-like"/>
    <property type="match status" value="1"/>
</dbReference>
<keyword evidence="2" id="KW-0539">Nucleus</keyword>
<feature type="compositionally biased region" description="Basic and acidic residues" evidence="3">
    <location>
        <begin position="123"/>
        <end position="133"/>
    </location>
</feature>
<evidence type="ECO:0000313" key="5">
    <source>
        <dbReference type="EMBL" id="KAK7379568.1"/>
    </source>
</evidence>
<sequence>MVTMAEEEENGVSIQLEFPKGRVKKIMMLDKDVKRVNSEALFLVSRSTELFLQFLAEKSANVSIEKKRKTVNLEHVRIAVKRHQPTRDFLLDDLPPPSRPAKPDEPPQPVSRAKLDAPPPGTRRIDQFFRKPEPQNPAQAQSPEIPAQAQSPEIPAQAQSPEIPAQAQSPEIPAQAQSPEIPAQAQSPEIPAQAQSPEIPAQAQSPEIPAQAQSPVPVDES</sequence>
<dbReference type="PANTHER" id="PTHR10252:SF54">
    <property type="entry name" value="CHROMATIN ACCESSIBILITY COMPLEX PROTEIN 1"/>
    <property type="match status" value="1"/>
</dbReference>
<dbReference type="Proteomes" id="UP001374584">
    <property type="component" value="Unassembled WGS sequence"/>
</dbReference>
<protein>
    <recommendedName>
        <fullName evidence="4">Transcription factor CBF/NF-Y/archaeal histone domain-containing protein</fullName>
    </recommendedName>
</protein>
<dbReference type="GO" id="GO:0006355">
    <property type="term" value="P:regulation of DNA-templated transcription"/>
    <property type="evidence" value="ECO:0007669"/>
    <property type="project" value="TreeGrafter"/>
</dbReference>